<dbReference type="PATRIC" id="fig|56107.3.peg.2575"/>
<dbReference type="Proteomes" id="UP000010475">
    <property type="component" value="Chromosome"/>
</dbReference>
<sequence length="309" mass="35570">MERKIPVQSLFLSDTYAGDLPMKTLSSLDEVTKYLEQHENSKRIKKLVYSACKGIWENDQDTLDRFKLQELVQELFRLNPTIDKLNDALSKVVKTLNKQAEYTLIARVIYHELKKLYIPNEETTGILVNPPNQQEPVFSHPRQSPSNPIEQSSNSHTNYRYNQFDLRQNIMKYTNPLRAKILLFSALDNNFNFNEEDWLKLRAEKLDDLLRKLFNTCPTIKELESKLNSTVISLDNLDENTQAASAIIQSMRSLYADMLSNANKYQPFNSDSSQKTLTIVNPNAQTALKSDDNSNNTCQFIIPPTKDAL</sequence>
<dbReference type="HOGENOM" id="CLU_058593_0_0_3"/>
<proteinExistence type="predicted"/>
<organism evidence="2 3">
    <name type="scientific">Cylindrospermum stagnale PCC 7417</name>
    <dbReference type="NCBI Taxonomy" id="56107"/>
    <lineage>
        <taxon>Bacteria</taxon>
        <taxon>Bacillati</taxon>
        <taxon>Cyanobacteriota</taxon>
        <taxon>Cyanophyceae</taxon>
        <taxon>Nostocales</taxon>
        <taxon>Nostocaceae</taxon>
        <taxon>Cylindrospermum</taxon>
    </lineage>
</organism>
<dbReference type="AlphaFoldDB" id="K9WXQ1"/>
<accession>K9WXQ1</accession>
<dbReference type="EMBL" id="CP003642">
    <property type="protein sequence ID" value="AFZ24561.1"/>
    <property type="molecule type" value="Genomic_DNA"/>
</dbReference>
<protein>
    <submittedName>
        <fullName evidence="2">Uncharacterized protein</fullName>
    </submittedName>
</protein>
<evidence type="ECO:0000313" key="2">
    <source>
        <dbReference type="EMBL" id="AFZ24561.1"/>
    </source>
</evidence>
<reference evidence="2 3" key="1">
    <citation type="submission" date="2012-06" db="EMBL/GenBank/DDBJ databases">
        <title>Finished chromosome of genome of Cylindrospermum stagnale PCC 7417.</title>
        <authorList>
            <consortium name="US DOE Joint Genome Institute"/>
            <person name="Gugger M."/>
            <person name="Coursin T."/>
            <person name="Rippka R."/>
            <person name="Tandeau De Marsac N."/>
            <person name="Huntemann M."/>
            <person name="Wei C.-L."/>
            <person name="Han J."/>
            <person name="Detter J.C."/>
            <person name="Han C."/>
            <person name="Tapia R."/>
            <person name="Chen A."/>
            <person name="Kyrpides N."/>
            <person name="Mavromatis K."/>
            <person name="Markowitz V."/>
            <person name="Szeto E."/>
            <person name="Ivanova N."/>
            <person name="Pagani I."/>
            <person name="Pati A."/>
            <person name="Goodwin L."/>
            <person name="Nordberg H.P."/>
            <person name="Cantor M.N."/>
            <person name="Hua S.X."/>
            <person name="Woyke T."/>
            <person name="Kerfeld C.A."/>
        </authorList>
    </citation>
    <scope>NUCLEOTIDE SEQUENCE [LARGE SCALE GENOMIC DNA]</scope>
    <source>
        <strain evidence="2 3">PCC 7417</strain>
    </source>
</reference>
<feature type="region of interest" description="Disordered" evidence="1">
    <location>
        <begin position="131"/>
        <end position="157"/>
    </location>
</feature>
<dbReference type="KEGG" id="csg:Cylst_2331"/>
<dbReference type="eggNOG" id="COG2114">
    <property type="taxonomic scope" value="Bacteria"/>
</dbReference>
<evidence type="ECO:0000313" key="3">
    <source>
        <dbReference type="Proteomes" id="UP000010475"/>
    </source>
</evidence>
<keyword evidence="3" id="KW-1185">Reference proteome</keyword>
<gene>
    <name evidence="2" type="ORF">Cylst_2331</name>
</gene>
<name>K9WXQ1_9NOST</name>
<dbReference type="STRING" id="56107.Cylst_2331"/>
<evidence type="ECO:0000256" key="1">
    <source>
        <dbReference type="SAM" id="MobiDB-lite"/>
    </source>
</evidence>